<dbReference type="GO" id="GO:0030798">
    <property type="term" value="F:trans-aconitate 2-methyltransferase activity"/>
    <property type="evidence" value="ECO:0007669"/>
    <property type="project" value="UniProtKB-EC"/>
</dbReference>
<dbReference type="PANTHER" id="PTHR43861">
    <property type="entry name" value="TRANS-ACONITATE 2-METHYLTRANSFERASE-RELATED"/>
    <property type="match status" value="1"/>
</dbReference>
<accession>A0A3G8M7M6</accession>
<dbReference type="CDD" id="cd02440">
    <property type="entry name" value="AdoMet_MTases"/>
    <property type="match status" value="1"/>
</dbReference>
<evidence type="ECO:0000313" key="3">
    <source>
        <dbReference type="Proteomes" id="UP000273982"/>
    </source>
</evidence>
<dbReference type="GO" id="GO:0032259">
    <property type="term" value="P:methylation"/>
    <property type="evidence" value="ECO:0007669"/>
    <property type="project" value="UniProtKB-KW"/>
</dbReference>
<evidence type="ECO:0000259" key="1">
    <source>
        <dbReference type="Pfam" id="PF13847"/>
    </source>
</evidence>
<organism evidence="2 3">
    <name type="scientific">Methylocystis rosea</name>
    <dbReference type="NCBI Taxonomy" id="173366"/>
    <lineage>
        <taxon>Bacteria</taxon>
        <taxon>Pseudomonadati</taxon>
        <taxon>Pseudomonadota</taxon>
        <taxon>Alphaproteobacteria</taxon>
        <taxon>Hyphomicrobiales</taxon>
        <taxon>Methylocystaceae</taxon>
        <taxon>Methylocystis</taxon>
    </lineage>
</organism>
<sequence>MSAAPADGIAERRATNDWNSALYLKFEAERTRAARDLLAHVPYCDTQRVYDLGCGPGNSTQLLAMSFPDADIIGIDKSDNMLSVARARTPTATFIKEDIGHWRPSQPADLIFANAALHFLPDHRGLMTRLLSYLRPGGRLAVQMPNNTHELSHAAMRMVAADGPWAPRLLPVAKSIMVLGPLEEYYNLLAPLCSTIDIWQTVYVHPLDGPDGVVEWFEGSGLRPFLDLLDANERVEFLARYRGRLAQAYSRQPDGKVLLRYPRLFFALQK</sequence>
<dbReference type="PANTHER" id="PTHR43861:SF1">
    <property type="entry name" value="TRANS-ACONITATE 2-METHYLTRANSFERASE"/>
    <property type="match status" value="1"/>
</dbReference>
<feature type="domain" description="Methyltransferase" evidence="1">
    <location>
        <begin position="48"/>
        <end position="154"/>
    </location>
</feature>
<dbReference type="EMBL" id="CP034086">
    <property type="protein sequence ID" value="AZG77110.1"/>
    <property type="molecule type" value="Genomic_DNA"/>
</dbReference>
<evidence type="ECO:0000313" key="2">
    <source>
        <dbReference type="EMBL" id="AZG77110.1"/>
    </source>
</evidence>
<dbReference type="Pfam" id="PF13847">
    <property type="entry name" value="Methyltransf_31"/>
    <property type="match status" value="1"/>
</dbReference>
<keyword evidence="2" id="KW-0489">Methyltransferase</keyword>
<proteinExistence type="predicted"/>
<dbReference type="InterPro" id="IPR025714">
    <property type="entry name" value="Methyltranfer_dom"/>
</dbReference>
<dbReference type="Proteomes" id="UP000273982">
    <property type="component" value="Chromosome"/>
</dbReference>
<dbReference type="EC" id="2.1.1.144" evidence="2"/>
<reference evidence="2 3" key="1">
    <citation type="submission" date="2018-11" db="EMBL/GenBank/DDBJ databases">
        <title>Genome squencing of methanotrophic bacteria isolated from alkaline groundwater in Korea.</title>
        <authorList>
            <person name="Nguyen L.N."/>
        </authorList>
    </citation>
    <scope>NUCLEOTIDE SEQUENCE [LARGE SCALE GENOMIC DNA]</scope>
    <source>
        <strain evidence="2 3">GW6</strain>
    </source>
</reference>
<gene>
    <name evidence="2" type="ORF">EHO51_10380</name>
</gene>
<keyword evidence="2" id="KW-0808">Transferase</keyword>
<dbReference type="RefSeq" id="WP_124738835.1">
    <property type="nucleotide sequence ID" value="NZ_CP034086.1"/>
</dbReference>
<name>A0A3G8M7M6_9HYPH</name>
<dbReference type="Gene3D" id="3.40.50.150">
    <property type="entry name" value="Vaccinia Virus protein VP39"/>
    <property type="match status" value="1"/>
</dbReference>
<dbReference type="SUPFAM" id="SSF53335">
    <property type="entry name" value="S-adenosyl-L-methionine-dependent methyltransferases"/>
    <property type="match status" value="1"/>
</dbReference>
<dbReference type="NCBIfam" id="NF002463">
    <property type="entry name" value="PRK01683.1"/>
    <property type="match status" value="1"/>
</dbReference>
<dbReference type="AlphaFoldDB" id="A0A3G8M7M6"/>
<dbReference type="InterPro" id="IPR023149">
    <property type="entry name" value="Trans_acon_MeTrfase_C"/>
</dbReference>
<dbReference type="KEGG" id="mros:EHO51_10380"/>
<dbReference type="InterPro" id="IPR029063">
    <property type="entry name" value="SAM-dependent_MTases_sf"/>
</dbReference>
<protein>
    <submittedName>
        <fullName evidence="2">Trans-aconitate 2-methyltransferase</fullName>
        <ecNumber evidence="2">2.1.1.144</ecNumber>
    </submittedName>
</protein>
<dbReference type="Gene3D" id="1.10.150.290">
    <property type="entry name" value="S-adenosyl-L-methionine-dependent methyltransferases"/>
    <property type="match status" value="1"/>
</dbReference>